<comment type="caution">
    <text evidence="3">The sequence shown here is derived from an EMBL/GenBank/DDBJ whole genome shotgun (WGS) entry which is preliminary data.</text>
</comment>
<evidence type="ECO:0000313" key="3">
    <source>
        <dbReference type="EMBL" id="KAJ7953764.1"/>
    </source>
</evidence>
<proteinExistence type="predicted"/>
<dbReference type="PANTHER" id="PTHR46667">
    <property type="entry name" value="OS05G0182700 PROTEIN"/>
    <property type="match status" value="1"/>
</dbReference>
<dbReference type="PANTHER" id="PTHR46667:SF6">
    <property type="entry name" value="OS01G0185100 PROTEIN"/>
    <property type="match status" value="1"/>
</dbReference>
<gene>
    <name evidence="3" type="ORF">O6P43_025421</name>
</gene>
<protein>
    <recommendedName>
        <fullName evidence="2">DUF1664 domain-containing protein</fullName>
    </recommendedName>
</protein>
<dbReference type="Proteomes" id="UP001163823">
    <property type="component" value="Chromosome 10"/>
</dbReference>
<accession>A0AAD7L8X1</accession>
<dbReference type="Pfam" id="PF07889">
    <property type="entry name" value="DUF1664"/>
    <property type="match status" value="1"/>
</dbReference>
<feature type="coiled-coil region" evidence="1">
    <location>
        <begin position="136"/>
        <end position="174"/>
    </location>
</feature>
<organism evidence="3 4">
    <name type="scientific">Quillaja saponaria</name>
    <name type="common">Soap bark tree</name>
    <dbReference type="NCBI Taxonomy" id="32244"/>
    <lineage>
        <taxon>Eukaryota</taxon>
        <taxon>Viridiplantae</taxon>
        <taxon>Streptophyta</taxon>
        <taxon>Embryophyta</taxon>
        <taxon>Tracheophyta</taxon>
        <taxon>Spermatophyta</taxon>
        <taxon>Magnoliopsida</taxon>
        <taxon>eudicotyledons</taxon>
        <taxon>Gunneridae</taxon>
        <taxon>Pentapetalae</taxon>
        <taxon>rosids</taxon>
        <taxon>fabids</taxon>
        <taxon>Fabales</taxon>
        <taxon>Quillajaceae</taxon>
        <taxon>Quillaja</taxon>
    </lineage>
</organism>
<dbReference type="AlphaFoldDB" id="A0AAD7L8X1"/>
<evidence type="ECO:0000259" key="2">
    <source>
        <dbReference type="Pfam" id="PF07889"/>
    </source>
</evidence>
<name>A0AAD7L8X1_QUISA</name>
<keyword evidence="1" id="KW-0175">Coiled coil</keyword>
<reference evidence="3" key="1">
    <citation type="journal article" date="2023" name="Science">
        <title>Elucidation of the pathway for biosynthesis of saponin adjuvants from the soapbark tree.</title>
        <authorList>
            <person name="Reed J."/>
            <person name="Orme A."/>
            <person name="El-Demerdash A."/>
            <person name="Owen C."/>
            <person name="Martin L.B.B."/>
            <person name="Misra R.C."/>
            <person name="Kikuchi S."/>
            <person name="Rejzek M."/>
            <person name="Martin A.C."/>
            <person name="Harkess A."/>
            <person name="Leebens-Mack J."/>
            <person name="Louveau T."/>
            <person name="Stephenson M.J."/>
            <person name="Osbourn A."/>
        </authorList>
    </citation>
    <scope>NUCLEOTIDE SEQUENCE</scope>
    <source>
        <strain evidence="3">S10</strain>
    </source>
</reference>
<evidence type="ECO:0000313" key="4">
    <source>
        <dbReference type="Proteomes" id="UP001163823"/>
    </source>
</evidence>
<keyword evidence="4" id="KW-1185">Reference proteome</keyword>
<sequence>MAMQTGVGLTKILFIAGAGYTGAIVLKNNKLSDILGELQLLVKGMEKSGDQSDGDSEYGDAIAAQVRRLANEVRQLASSSRQVTVLNGGSGQAGNLTSLVVPAATLGALGYGYMWWKGLSFSDLMYVTKRNMASAVSNLTKHLENVSEALANAKKHLTQRIQNLDDKVLKQNEMSRLIKDDVAEVQKSLTDIDYDLGALQRMVQGLDGKICSLEDKQDLANLGVLYLCNFVDGRKGKMPEVLQEQLQISGKSRSKFLTYTETPSLMGLKEIADSLSGGMHRSPSDIIVPDGMDKLEEKPRTILSTSKAPISNVLVVGKASGNVVTS</sequence>
<dbReference type="InterPro" id="IPR012458">
    <property type="entry name" value="DUF1664"/>
</dbReference>
<dbReference type="EMBL" id="JARAOO010000010">
    <property type="protein sequence ID" value="KAJ7953764.1"/>
    <property type="molecule type" value="Genomic_DNA"/>
</dbReference>
<evidence type="ECO:0000256" key="1">
    <source>
        <dbReference type="SAM" id="Coils"/>
    </source>
</evidence>
<feature type="domain" description="DUF1664" evidence="2">
    <location>
        <begin position="94"/>
        <end position="217"/>
    </location>
</feature>